<dbReference type="InterPro" id="IPR011991">
    <property type="entry name" value="ArsR-like_HTH"/>
</dbReference>
<name>A0A1I6DHI2_9RHOB</name>
<dbReference type="CDD" id="cd00090">
    <property type="entry name" value="HTH_ARSR"/>
    <property type="match status" value="1"/>
</dbReference>
<dbReference type="PANTHER" id="PTHR39168">
    <property type="entry name" value="TRANSCRIPTIONAL REGULATOR-RELATED"/>
    <property type="match status" value="1"/>
</dbReference>
<dbReference type="PROSITE" id="PS50987">
    <property type="entry name" value="HTH_ARSR_2"/>
    <property type="match status" value="1"/>
</dbReference>
<evidence type="ECO:0000313" key="4">
    <source>
        <dbReference type="Proteomes" id="UP000199302"/>
    </source>
</evidence>
<dbReference type="InterPro" id="IPR036390">
    <property type="entry name" value="WH_DNA-bd_sf"/>
</dbReference>
<dbReference type="GO" id="GO:0003700">
    <property type="term" value="F:DNA-binding transcription factor activity"/>
    <property type="evidence" value="ECO:0007669"/>
    <property type="project" value="InterPro"/>
</dbReference>
<dbReference type="SUPFAM" id="SSF46785">
    <property type="entry name" value="Winged helix' DNA-binding domain"/>
    <property type="match status" value="1"/>
</dbReference>
<feature type="domain" description="HTH arsR-type" evidence="2">
    <location>
        <begin position="1"/>
        <end position="94"/>
    </location>
</feature>
<protein>
    <submittedName>
        <fullName evidence="3">DNA-binding transcriptional regulator, ArsR family</fullName>
    </submittedName>
</protein>
<dbReference type="GO" id="GO:0010288">
    <property type="term" value="P:response to lead ion"/>
    <property type="evidence" value="ECO:0007669"/>
    <property type="project" value="TreeGrafter"/>
</dbReference>
<evidence type="ECO:0000313" key="3">
    <source>
        <dbReference type="EMBL" id="SFR04848.1"/>
    </source>
</evidence>
<keyword evidence="4" id="KW-1185">Reference proteome</keyword>
<dbReference type="InterPro" id="IPR001845">
    <property type="entry name" value="HTH_ArsR_DNA-bd_dom"/>
</dbReference>
<feature type="region of interest" description="Disordered" evidence="1">
    <location>
        <begin position="273"/>
        <end position="292"/>
    </location>
</feature>
<evidence type="ECO:0000259" key="2">
    <source>
        <dbReference type="PROSITE" id="PS50987"/>
    </source>
</evidence>
<dbReference type="PANTHER" id="PTHR39168:SF1">
    <property type="entry name" value="TRANSCRIPTIONAL REGULATORY PROTEIN"/>
    <property type="match status" value="1"/>
</dbReference>
<evidence type="ECO:0000256" key="1">
    <source>
        <dbReference type="SAM" id="MobiDB-lite"/>
    </source>
</evidence>
<accession>A0A1I6DHI2</accession>
<dbReference type="AlphaFoldDB" id="A0A1I6DHI2"/>
<dbReference type="EMBL" id="FOYI01000003">
    <property type="protein sequence ID" value="SFR04848.1"/>
    <property type="molecule type" value="Genomic_DNA"/>
</dbReference>
<organism evidence="3 4">
    <name type="scientific">Poseidonocella sedimentorum</name>
    <dbReference type="NCBI Taxonomy" id="871652"/>
    <lineage>
        <taxon>Bacteria</taxon>
        <taxon>Pseudomonadati</taxon>
        <taxon>Pseudomonadota</taxon>
        <taxon>Alphaproteobacteria</taxon>
        <taxon>Rhodobacterales</taxon>
        <taxon>Roseobacteraceae</taxon>
        <taxon>Poseidonocella</taxon>
    </lineage>
</organism>
<dbReference type="GO" id="GO:0032791">
    <property type="term" value="F:lead ion binding"/>
    <property type="evidence" value="ECO:0007669"/>
    <property type="project" value="TreeGrafter"/>
</dbReference>
<dbReference type="GO" id="GO:0097063">
    <property type="term" value="F:cadmium ion sensor activity"/>
    <property type="evidence" value="ECO:0007669"/>
    <property type="project" value="TreeGrafter"/>
</dbReference>
<sequence length="292" mass="29506">MPALPNPHEVAAAMGDRGRMAMLMALHEGACLSASELATVAEVSRPTASAHLKRLEGVGLVCGETDGRKRVFTLSGAGAADAVASVWRFIDPEAEGPAAVALRPEKAPLGAAPSAKGAMPAQEDEAVPATGSGGGASAPLAVARADATISAPVSDDTDREILEIASGERAPALEAEPPRVTAEDEVTAKTLEPDAAAAILASLRARGGLDGAPEGARLTRAGRAILLARGLDPAVLEAGDLAEAEGPETMAAPLADGLYAMCLERGWIIDPPGDVTPDGQAALDQRFPVPEA</sequence>
<dbReference type="STRING" id="871652.SAMN04515673_103257"/>
<dbReference type="SMART" id="SM00418">
    <property type="entry name" value="HTH_ARSR"/>
    <property type="match status" value="1"/>
</dbReference>
<dbReference type="InterPro" id="IPR036388">
    <property type="entry name" value="WH-like_DNA-bd_sf"/>
</dbReference>
<proteinExistence type="predicted"/>
<dbReference type="GO" id="GO:0046686">
    <property type="term" value="P:response to cadmium ion"/>
    <property type="evidence" value="ECO:0007669"/>
    <property type="project" value="TreeGrafter"/>
</dbReference>
<dbReference type="Pfam" id="PF12840">
    <property type="entry name" value="HTH_20"/>
    <property type="match status" value="1"/>
</dbReference>
<dbReference type="GO" id="GO:0003677">
    <property type="term" value="F:DNA binding"/>
    <property type="evidence" value="ECO:0007669"/>
    <property type="project" value="UniProtKB-KW"/>
</dbReference>
<dbReference type="OrthoDB" id="9797716at2"/>
<dbReference type="Proteomes" id="UP000199302">
    <property type="component" value="Unassembled WGS sequence"/>
</dbReference>
<keyword evidence="3" id="KW-0238">DNA-binding</keyword>
<reference evidence="3 4" key="1">
    <citation type="submission" date="2016-10" db="EMBL/GenBank/DDBJ databases">
        <authorList>
            <person name="de Groot N.N."/>
        </authorList>
    </citation>
    <scope>NUCLEOTIDE SEQUENCE [LARGE SCALE GENOMIC DNA]</scope>
    <source>
        <strain evidence="4">KMM 9023,NRIC 0796,JCM 17311,KCTC 23692</strain>
    </source>
</reference>
<feature type="region of interest" description="Disordered" evidence="1">
    <location>
        <begin position="109"/>
        <end position="134"/>
    </location>
</feature>
<gene>
    <name evidence="3" type="ORF">SAMN04515673_103257</name>
</gene>
<dbReference type="InterPro" id="IPR052543">
    <property type="entry name" value="HTH_Metal-responsive_Reg"/>
</dbReference>
<dbReference type="RefSeq" id="WP_143104113.1">
    <property type="nucleotide sequence ID" value="NZ_FOYI01000003.1"/>
</dbReference>
<dbReference type="Gene3D" id="1.10.10.10">
    <property type="entry name" value="Winged helix-like DNA-binding domain superfamily/Winged helix DNA-binding domain"/>
    <property type="match status" value="1"/>
</dbReference>